<accession>A0ABY6ZIV8</accession>
<sequence length="127" mass="14631">MKVRVLLVDDSREALELLELLYSFRNADVVGTALNFEQAKEIIERNNIDIISIDINMGEFCGFDLCRTVRRTRPNVFITMCSASDSEQDQRMANSCGAHYYLQKPIGFNDIDELMKAYFLWLAGHRT</sequence>
<dbReference type="RefSeq" id="WP_268006726.1">
    <property type="nucleotide sequence ID" value="NZ_BSUT01000001.1"/>
</dbReference>
<gene>
    <name evidence="4" type="ORF">NZD89_05335</name>
</gene>
<dbReference type="SUPFAM" id="SSF52172">
    <property type="entry name" value="CheY-like"/>
    <property type="match status" value="1"/>
</dbReference>
<dbReference type="PROSITE" id="PS50110">
    <property type="entry name" value="RESPONSE_REGULATORY"/>
    <property type="match status" value="1"/>
</dbReference>
<dbReference type="InterPro" id="IPR050595">
    <property type="entry name" value="Bact_response_regulator"/>
</dbReference>
<reference evidence="4" key="1">
    <citation type="submission" date="2022-08" db="EMBL/GenBank/DDBJ databases">
        <title>Alicyclobacillus fastidiosus DSM 17978, complete genome.</title>
        <authorList>
            <person name="Wang Q."/>
            <person name="Cai R."/>
            <person name="Wang Z."/>
        </authorList>
    </citation>
    <scope>NUCLEOTIDE SEQUENCE</scope>
    <source>
        <strain evidence="4">DSM 17978</strain>
    </source>
</reference>
<organism evidence="4 5">
    <name type="scientific">Alicyclobacillus fastidiosus</name>
    <dbReference type="NCBI Taxonomy" id="392011"/>
    <lineage>
        <taxon>Bacteria</taxon>
        <taxon>Bacillati</taxon>
        <taxon>Bacillota</taxon>
        <taxon>Bacilli</taxon>
        <taxon>Bacillales</taxon>
        <taxon>Alicyclobacillaceae</taxon>
        <taxon>Alicyclobacillus</taxon>
    </lineage>
</organism>
<keyword evidence="5" id="KW-1185">Reference proteome</keyword>
<dbReference type="CDD" id="cd00156">
    <property type="entry name" value="REC"/>
    <property type="match status" value="1"/>
</dbReference>
<dbReference type="SMART" id="SM00448">
    <property type="entry name" value="REC"/>
    <property type="match status" value="1"/>
</dbReference>
<evidence type="ECO:0000313" key="4">
    <source>
        <dbReference type="EMBL" id="WAH42853.1"/>
    </source>
</evidence>
<dbReference type="EMBL" id="CP104067">
    <property type="protein sequence ID" value="WAH42853.1"/>
    <property type="molecule type" value="Genomic_DNA"/>
</dbReference>
<dbReference type="PANTHER" id="PTHR44591:SF3">
    <property type="entry name" value="RESPONSE REGULATORY DOMAIN-CONTAINING PROTEIN"/>
    <property type="match status" value="1"/>
</dbReference>
<evidence type="ECO:0000256" key="2">
    <source>
        <dbReference type="PROSITE-ProRule" id="PRU00169"/>
    </source>
</evidence>
<feature type="domain" description="Response regulatory" evidence="3">
    <location>
        <begin position="4"/>
        <end position="119"/>
    </location>
</feature>
<evidence type="ECO:0000256" key="1">
    <source>
        <dbReference type="ARBA" id="ARBA00022553"/>
    </source>
</evidence>
<keyword evidence="1 2" id="KW-0597">Phosphoprotein</keyword>
<proteinExistence type="predicted"/>
<dbReference type="InterPro" id="IPR001789">
    <property type="entry name" value="Sig_transdc_resp-reg_receiver"/>
</dbReference>
<evidence type="ECO:0000259" key="3">
    <source>
        <dbReference type="PROSITE" id="PS50110"/>
    </source>
</evidence>
<dbReference type="InterPro" id="IPR011006">
    <property type="entry name" value="CheY-like_superfamily"/>
</dbReference>
<feature type="modified residue" description="4-aspartylphosphate" evidence="2">
    <location>
        <position position="54"/>
    </location>
</feature>
<dbReference type="Pfam" id="PF00072">
    <property type="entry name" value="Response_reg"/>
    <property type="match status" value="1"/>
</dbReference>
<evidence type="ECO:0000313" key="5">
    <source>
        <dbReference type="Proteomes" id="UP001164761"/>
    </source>
</evidence>
<dbReference type="Proteomes" id="UP001164761">
    <property type="component" value="Chromosome"/>
</dbReference>
<dbReference type="Gene3D" id="3.40.50.2300">
    <property type="match status" value="1"/>
</dbReference>
<name>A0ABY6ZIV8_9BACL</name>
<dbReference type="PANTHER" id="PTHR44591">
    <property type="entry name" value="STRESS RESPONSE REGULATOR PROTEIN 1"/>
    <property type="match status" value="1"/>
</dbReference>
<protein>
    <submittedName>
        <fullName evidence="4">Response regulator</fullName>
    </submittedName>
</protein>